<keyword evidence="5 6" id="KW-0143">Chaperone</keyword>
<dbReference type="Proteomes" id="UP001596379">
    <property type="component" value="Unassembled WGS sequence"/>
</dbReference>
<keyword evidence="4 6" id="KW-0811">Translocation</keyword>
<evidence type="ECO:0000256" key="3">
    <source>
        <dbReference type="ARBA" id="ARBA00022927"/>
    </source>
</evidence>
<accession>A0ABW2J646</accession>
<dbReference type="PANTHER" id="PTHR36918">
    <property type="match status" value="1"/>
</dbReference>
<keyword evidence="6" id="KW-0963">Cytoplasm</keyword>
<dbReference type="RefSeq" id="WP_382233701.1">
    <property type="nucleotide sequence ID" value="NZ_JBHTCC010000001.1"/>
</dbReference>
<dbReference type="EMBL" id="JBHTCC010000001">
    <property type="protein sequence ID" value="MFC7298511.1"/>
    <property type="molecule type" value="Genomic_DNA"/>
</dbReference>
<evidence type="ECO:0000313" key="7">
    <source>
        <dbReference type="EMBL" id="MFC7298511.1"/>
    </source>
</evidence>
<comment type="subcellular location">
    <subcellularLocation>
        <location evidence="6">Cytoplasm</location>
    </subcellularLocation>
</comment>
<evidence type="ECO:0000256" key="2">
    <source>
        <dbReference type="ARBA" id="ARBA00022448"/>
    </source>
</evidence>
<dbReference type="Pfam" id="PF02556">
    <property type="entry name" value="SecB"/>
    <property type="match status" value="1"/>
</dbReference>
<dbReference type="NCBIfam" id="NF004394">
    <property type="entry name" value="PRK05751.1-5"/>
    <property type="match status" value="1"/>
</dbReference>
<evidence type="ECO:0000256" key="1">
    <source>
        <dbReference type="ARBA" id="ARBA00009990"/>
    </source>
</evidence>
<dbReference type="SUPFAM" id="SSF54611">
    <property type="entry name" value="SecB-like"/>
    <property type="match status" value="1"/>
</dbReference>
<comment type="function">
    <text evidence="6">One of the proteins required for the normal export of preproteins out of the cell cytoplasm. It is a molecular chaperone that binds to a subset of precursor proteins, maintaining them in a translocation-competent state. It also specifically binds to its receptor SecA.</text>
</comment>
<dbReference type="PRINTS" id="PR01594">
    <property type="entry name" value="SECBCHAPRONE"/>
</dbReference>
<sequence length="164" mass="17945">MADENLQPVFQIQRVYLKDLSLEQPNSPAIFLEQESPEIEVAVDVGAEQIADGIFESTVTITVTAKIKDKIAFLVEGKQAGIFEARNIPDEQLDPLIGIGCPSTIYPYLRANIADAITRAGFPPVHLTEINFEVFYQQRLAAIAQQQTESSSGIVMADGSVAKH</sequence>
<name>A0ABW2J646_9BURK</name>
<evidence type="ECO:0000256" key="5">
    <source>
        <dbReference type="ARBA" id="ARBA00023186"/>
    </source>
</evidence>
<dbReference type="HAMAP" id="MF_00821">
    <property type="entry name" value="SecB"/>
    <property type="match status" value="1"/>
</dbReference>
<keyword evidence="8" id="KW-1185">Reference proteome</keyword>
<gene>
    <name evidence="6 7" type="primary">secB</name>
    <name evidence="7" type="ORF">ACFQO0_08690</name>
</gene>
<comment type="caution">
    <text evidence="7">The sequence shown here is derived from an EMBL/GenBank/DDBJ whole genome shotgun (WGS) entry which is preliminary data.</text>
</comment>
<comment type="similarity">
    <text evidence="1 6">Belongs to the SecB family.</text>
</comment>
<evidence type="ECO:0000256" key="6">
    <source>
        <dbReference type="HAMAP-Rule" id="MF_00821"/>
    </source>
</evidence>
<protein>
    <recommendedName>
        <fullName evidence="6">Protein-export protein SecB</fullName>
    </recommendedName>
</protein>
<keyword evidence="2 6" id="KW-0813">Transport</keyword>
<dbReference type="Gene3D" id="3.10.420.10">
    <property type="entry name" value="SecB-like"/>
    <property type="match status" value="1"/>
</dbReference>
<dbReference type="InterPro" id="IPR003708">
    <property type="entry name" value="SecB"/>
</dbReference>
<reference evidence="8" key="1">
    <citation type="journal article" date="2019" name="Int. J. Syst. Evol. Microbiol.">
        <title>The Global Catalogue of Microorganisms (GCM) 10K type strain sequencing project: providing services to taxonomists for standard genome sequencing and annotation.</title>
        <authorList>
            <consortium name="The Broad Institute Genomics Platform"/>
            <consortium name="The Broad Institute Genome Sequencing Center for Infectious Disease"/>
            <person name="Wu L."/>
            <person name="Ma J."/>
        </authorList>
    </citation>
    <scope>NUCLEOTIDE SEQUENCE [LARGE SCALE GENOMIC DNA]</scope>
    <source>
        <strain evidence="8">CCUG 36956</strain>
    </source>
</reference>
<proteinExistence type="inferred from homology"/>
<keyword evidence="3 6" id="KW-0653">Protein transport</keyword>
<dbReference type="PANTHER" id="PTHR36918:SF1">
    <property type="entry name" value="PROTEIN-EXPORT PROTEIN SECB"/>
    <property type="match status" value="1"/>
</dbReference>
<evidence type="ECO:0000313" key="8">
    <source>
        <dbReference type="Proteomes" id="UP001596379"/>
    </source>
</evidence>
<evidence type="ECO:0000256" key="4">
    <source>
        <dbReference type="ARBA" id="ARBA00023010"/>
    </source>
</evidence>
<comment type="subunit">
    <text evidence="6">Homotetramer, a dimer of dimers. One homotetramer interacts with 1 SecA dimer.</text>
</comment>
<organism evidence="7 8">
    <name type="scientific">Herminiimonas aquatilis</name>
    <dbReference type="NCBI Taxonomy" id="345342"/>
    <lineage>
        <taxon>Bacteria</taxon>
        <taxon>Pseudomonadati</taxon>
        <taxon>Pseudomonadota</taxon>
        <taxon>Betaproteobacteria</taxon>
        <taxon>Burkholderiales</taxon>
        <taxon>Oxalobacteraceae</taxon>
        <taxon>Herminiimonas</taxon>
    </lineage>
</organism>
<dbReference type="NCBIfam" id="TIGR00809">
    <property type="entry name" value="secB"/>
    <property type="match status" value="1"/>
</dbReference>
<dbReference type="InterPro" id="IPR035958">
    <property type="entry name" value="SecB-like_sf"/>
</dbReference>